<dbReference type="PROSITE" id="PS51194">
    <property type="entry name" value="HELICASE_CTER"/>
    <property type="match status" value="1"/>
</dbReference>
<evidence type="ECO:0000313" key="4">
    <source>
        <dbReference type="EMBL" id="SHF60782.1"/>
    </source>
</evidence>
<evidence type="ECO:0000259" key="3">
    <source>
        <dbReference type="PROSITE" id="PS51194"/>
    </source>
</evidence>
<keyword evidence="5" id="KW-1185">Reference proteome</keyword>
<dbReference type="SMART" id="SM00490">
    <property type="entry name" value="HELICc"/>
    <property type="match status" value="1"/>
</dbReference>
<feature type="domain" description="Helicase ATP-binding" evidence="2">
    <location>
        <begin position="971"/>
        <end position="1127"/>
    </location>
</feature>
<gene>
    <name evidence="4" type="ORF">SAMN02745206_02317</name>
</gene>
<dbReference type="CDD" id="cd18793">
    <property type="entry name" value="SF2_C_SNF"/>
    <property type="match status" value="1"/>
</dbReference>
<dbReference type="Gene3D" id="3.40.50.10810">
    <property type="entry name" value="Tandem AAA-ATPase domain"/>
    <property type="match status" value="1"/>
</dbReference>
<dbReference type="InterPro" id="IPR000330">
    <property type="entry name" value="SNF2_N"/>
</dbReference>
<sequence length="1414" mass="159533">MAPPNVYNTQTRLKGGIPINMSVSRQEEAHIRKRLQREYRLLHPLEKVLLHLHALVDGAISPMRLVRTFREAPFHQAVQADPKAEIQDALLRLQKAGFLERHLSTPILRVPPFFVETAARSAFLDPPPVDVERPLYGQALKEKAQAFWGPNTVVRRRRGEPDEAKALRLLRLGLCANDAALITAAKKECRDEGAFRRALARICNNPFDPRWFDTLDPDTQLSALEALGERAVTYLEDDRAALDHAASAAWIKGLGSERYPRAATVLTPRLILAGRTAEAQRLLPALKHSFLGDLLHSWIHWVQGRPEKALSTLEEEAQGKYLATAAIIPGISGIFYFLALLSRPGLAGLEDVQPSDLWPLQIGLGPWEAPMQALSAAVHLSRMEGKAAEKLLLLARSLSNIPWGTFFCALAEFWIRGFLTAGEIERVSQIFIQAKQAGVHWLAMESAELLCRAERVTPVRSNYLAEISRKSGFRSLFESISLHEPWRRSLNGLRRIVREEPGPAAPKRLVWLVFFNGTTLDVEPRIQSRRVDGTWSPGRRAALKRLREEFLAAPLDHHDERILTSLEEVRIGYRSPSLAFRQPDLTLALAGHPRLFDARRPDRRVEVTAEEPQLLVEPVPEGFRVSMRPPSKGRRVTVIQESPTRYTVVSFSKKHQEIAAAIGHEGTCIPENAADELRELLGELSRHVTVHSPFSPADEGLQHVEADPTPHVHLLPAGGGLRAEILVKPLGEDGPHLEPGRGGQVLMAERRGERCQARRDLEAERRGAQRVAEECFAPWATAGGDLFQWTVPDPASCLEILQRLKTFQEQGLVVVAWPQGERFRIARTVSADDLQILLHGRFNWFELEGRLRVSEDQVLELQAVLEHLRRRRDRFLPIGESEYVALSRELLKQLRDMDAFVQDRGKTLRMHPLGVLALKEAGTLDEHRHLDEKLRHKIRDLERAMRSTPQVPSTLKADLRDYQVEGFQWLARLSELGIGACLADDMGLGKTLQALTVLVHRSAGGPSLVVAPTSVCMNWVGEARRFAPTLRVHVFGGNHRRALVEGLGAGALLVCSYGLMQQEIELLKDVEWQTVVLDEAQAIKNAATKRAQAAMKLRGRFRMVTTGTPLENRLEELHSLFQFINPGLLGSRAGFRERFVLPIEKNKDGDARRRLRKLIRPFVLRRTKAQVLEELPPRTEITLQVELPPREAAFYEALRRDALNRLEEDREERRLSHVRIFAELMRLRQACCHPRLIDSRFSAPSAKMRLLDEILEELLTSGHKALIFSQFVRFLKIIREHLDAKGIDYRYLDGATPPKEREREVRAFQEGRGDLFLISLKAGGFGLNLTAADYVIHMDPWWNPAVEDQASNRVHRIGQDRPVTVYRMITSGTIEEKVVKLHREKKALADMVLAGTDTTGVVSAEELLALLRED</sequence>
<dbReference type="InterPro" id="IPR038718">
    <property type="entry name" value="SNF2-like_sf"/>
</dbReference>
<protein>
    <submittedName>
        <fullName evidence="4">Superfamily II DNA or RNA helicase, SNF2 family</fullName>
    </submittedName>
</protein>
<dbReference type="GO" id="GO:0004386">
    <property type="term" value="F:helicase activity"/>
    <property type="evidence" value="ECO:0007669"/>
    <property type="project" value="UniProtKB-KW"/>
</dbReference>
<dbReference type="SMART" id="SM00487">
    <property type="entry name" value="DEXDc"/>
    <property type="match status" value="1"/>
</dbReference>
<dbReference type="Pfam" id="PF00271">
    <property type="entry name" value="Helicase_C"/>
    <property type="match status" value="1"/>
</dbReference>
<dbReference type="GO" id="GO:0016787">
    <property type="term" value="F:hydrolase activity"/>
    <property type="evidence" value="ECO:0007669"/>
    <property type="project" value="UniProtKB-KW"/>
</dbReference>
<dbReference type="Proteomes" id="UP000184076">
    <property type="component" value="Unassembled WGS sequence"/>
</dbReference>
<keyword evidence="4" id="KW-0347">Helicase</keyword>
<dbReference type="CDD" id="cd18012">
    <property type="entry name" value="DEXQc_arch_SWI2_SNF2"/>
    <property type="match status" value="1"/>
</dbReference>
<evidence type="ECO:0000313" key="5">
    <source>
        <dbReference type="Proteomes" id="UP000184076"/>
    </source>
</evidence>
<evidence type="ECO:0000259" key="2">
    <source>
        <dbReference type="PROSITE" id="PS51192"/>
    </source>
</evidence>
<feature type="domain" description="Helicase C-terminal" evidence="3">
    <location>
        <begin position="1250"/>
        <end position="1409"/>
    </location>
</feature>
<dbReference type="InterPro" id="IPR014001">
    <property type="entry name" value="Helicase_ATP-bd"/>
</dbReference>
<dbReference type="InterPro" id="IPR027417">
    <property type="entry name" value="P-loop_NTPase"/>
</dbReference>
<proteinExistence type="predicted"/>
<organism evidence="4 5">
    <name type="scientific">Desulfacinum infernum DSM 9756</name>
    <dbReference type="NCBI Taxonomy" id="1121391"/>
    <lineage>
        <taxon>Bacteria</taxon>
        <taxon>Pseudomonadati</taxon>
        <taxon>Thermodesulfobacteriota</taxon>
        <taxon>Syntrophobacteria</taxon>
        <taxon>Syntrophobacterales</taxon>
        <taxon>Syntrophobacteraceae</taxon>
        <taxon>Desulfacinum</taxon>
    </lineage>
</organism>
<dbReference type="Gene3D" id="3.40.50.300">
    <property type="entry name" value="P-loop containing nucleotide triphosphate hydrolases"/>
    <property type="match status" value="1"/>
</dbReference>
<evidence type="ECO:0000256" key="1">
    <source>
        <dbReference type="ARBA" id="ARBA00022801"/>
    </source>
</evidence>
<keyword evidence="4" id="KW-0547">Nucleotide-binding</keyword>
<dbReference type="GO" id="GO:0005524">
    <property type="term" value="F:ATP binding"/>
    <property type="evidence" value="ECO:0007669"/>
    <property type="project" value="InterPro"/>
</dbReference>
<dbReference type="InterPro" id="IPR001650">
    <property type="entry name" value="Helicase_C-like"/>
</dbReference>
<dbReference type="InterPro" id="IPR049730">
    <property type="entry name" value="SNF2/RAD54-like_C"/>
</dbReference>
<reference evidence="5" key="1">
    <citation type="submission" date="2016-11" db="EMBL/GenBank/DDBJ databases">
        <authorList>
            <person name="Varghese N."/>
            <person name="Submissions S."/>
        </authorList>
    </citation>
    <scope>NUCLEOTIDE SEQUENCE [LARGE SCALE GENOMIC DNA]</scope>
    <source>
        <strain evidence="5">DSM 9756</strain>
    </source>
</reference>
<dbReference type="EMBL" id="FQVB01000022">
    <property type="protein sequence ID" value="SHF60782.1"/>
    <property type="molecule type" value="Genomic_DNA"/>
</dbReference>
<accession>A0A1M5D1V9</accession>
<name>A0A1M5D1V9_9BACT</name>
<dbReference type="PANTHER" id="PTHR10799">
    <property type="entry name" value="SNF2/RAD54 HELICASE FAMILY"/>
    <property type="match status" value="1"/>
</dbReference>
<dbReference type="STRING" id="1121391.SAMN02745206_02317"/>
<dbReference type="Pfam" id="PF00176">
    <property type="entry name" value="SNF2-rel_dom"/>
    <property type="match status" value="1"/>
</dbReference>
<dbReference type="PROSITE" id="PS51192">
    <property type="entry name" value="HELICASE_ATP_BIND_1"/>
    <property type="match status" value="1"/>
</dbReference>
<dbReference type="SUPFAM" id="SSF52540">
    <property type="entry name" value="P-loop containing nucleoside triphosphate hydrolases"/>
    <property type="match status" value="2"/>
</dbReference>
<keyword evidence="1" id="KW-0378">Hydrolase</keyword>
<keyword evidence="4" id="KW-0067">ATP-binding</keyword>